<gene>
    <name evidence="3" type="ORF">AADG42_08945</name>
</gene>
<dbReference type="RefSeq" id="WP_425308870.1">
    <property type="nucleotide sequence ID" value="NZ_CP154795.1"/>
</dbReference>
<evidence type="ECO:0000313" key="3">
    <source>
        <dbReference type="EMBL" id="XAN07413.1"/>
    </source>
</evidence>
<keyword evidence="2" id="KW-1133">Transmembrane helix</keyword>
<feature type="transmembrane region" description="Helical" evidence="2">
    <location>
        <begin position="40"/>
        <end position="58"/>
    </location>
</feature>
<proteinExistence type="predicted"/>
<keyword evidence="2" id="KW-0812">Transmembrane</keyword>
<name>A0ABZ3FRN8_9ACTN</name>
<evidence type="ECO:0000256" key="2">
    <source>
        <dbReference type="SAM" id="Phobius"/>
    </source>
</evidence>
<evidence type="ECO:0000313" key="4">
    <source>
        <dbReference type="Proteomes" id="UP001442841"/>
    </source>
</evidence>
<feature type="region of interest" description="Disordered" evidence="1">
    <location>
        <begin position="66"/>
        <end position="106"/>
    </location>
</feature>
<protein>
    <submittedName>
        <fullName evidence="3">Uncharacterized protein</fullName>
    </submittedName>
</protein>
<evidence type="ECO:0000256" key="1">
    <source>
        <dbReference type="SAM" id="MobiDB-lite"/>
    </source>
</evidence>
<dbReference type="EMBL" id="CP154795">
    <property type="protein sequence ID" value="XAN07413.1"/>
    <property type="molecule type" value="Genomic_DNA"/>
</dbReference>
<keyword evidence="2" id="KW-0472">Membrane</keyword>
<organism evidence="3 4">
    <name type="scientific">Ammonicoccus fulvus</name>
    <dbReference type="NCBI Taxonomy" id="3138240"/>
    <lineage>
        <taxon>Bacteria</taxon>
        <taxon>Bacillati</taxon>
        <taxon>Actinomycetota</taxon>
        <taxon>Actinomycetes</taxon>
        <taxon>Propionibacteriales</taxon>
        <taxon>Propionibacteriaceae</taxon>
        <taxon>Ammonicoccus</taxon>
    </lineage>
</organism>
<reference evidence="3 4" key="1">
    <citation type="submission" date="2024-04" db="EMBL/GenBank/DDBJ databases">
        <title>Isolation of an actinomycete strain from pig manure.</title>
        <authorList>
            <person name="Gong T."/>
            <person name="Yu Z."/>
            <person name="An M."/>
            <person name="Wei C."/>
            <person name="Yang W."/>
            <person name="Liu L."/>
        </authorList>
    </citation>
    <scope>NUCLEOTIDE SEQUENCE [LARGE SCALE GENOMIC DNA]</scope>
    <source>
        <strain evidence="3 4">ZF39</strain>
    </source>
</reference>
<dbReference type="Proteomes" id="UP001442841">
    <property type="component" value="Chromosome"/>
</dbReference>
<accession>A0ABZ3FRN8</accession>
<sequence>MTTPEDRLRAALRDDSPAPLDAGALIAGARRKQAVNRARFAAAGAAVVLALAGGWRIMAPVANESAPSSAARGGETYAATQAPPPAPSDAAREPAPAESGAAEAERAQVIPGRVVVVHPDRWCVADEADPREADCTARSELHQRVRDGAGAEWLVVLAASGPTTALLEVRQPSGWFSLATTPVQGHDDLWAGSIPAVEVPEAPTGVRAFDASSTQIWHS</sequence>
<feature type="compositionally biased region" description="Low complexity" evidence="1">
    <location>
        <begin position="93"/>
        <end position="102"/>
    </location>
</feature>
<keyword evidence="4" id="KW-1185">Reference proteome</keyword>